<keyword evidence="4" id="KW-0735">Signal-anchor</keyword>
<evidence type="ECO:0000256" key="5">
    <source>
        <dbReference type="ARBA" id="ARBA00022989"/>
    </source>
</evidence>
<evidence type="ECO:0000313" key="10">
    <source>
        <dbReference type="EMBL" id="KAF5199667.1"/>
    </source>
</evidence>
<protein>
    <submittedName>
        <fullName evidence="10">Trichome birefringence</fullName>
    </submittedName>
</protein>
<dbReference type="InterPro" id="IPR029962">
    <property type="entry name" value="TBL"/>
</dbReference>
<evidence type="ECO:0000256" key="2">
    <source>
        <dbReference type="ARBA" id="ARBA00007727"/>
    </source>
</evidence>
<comment type="subcellular location">
    <subcellularLocation>
        <location evidence="1">Membrane</location>
        <topology evidence="1">Single-pass membrane protein</topology>
    </subcellularLocation>
</comment>
<evidence type="ECO:0000256" key="7">
    <source>
        <dbReference type="SAM" id="MobiDB-lite"/>
    </source>
</evidence>
<evidence type="ECO:0000256" key="3">
    <source>
        <dbReference type="ARBA" id="ARBA00022692"/>
    </source>
</evidence>
<keyword evidence="11" id="KW-1185">Reference proteome</keyword>
<dbReference type="GO" id="GO:0016020">
    <property type="term" value="C:membrane"/>
    <property type="evidence" value="ECO:0007669"/>
    <property type="project" value="UniProtKB-SubCell"/>
</dbReference>
<feature type="compositionally biased region" description="Polar residues" evidence="7">
    <location>
        <begin position="1"/>
        <end position="20"/>
    </location>
</feature>
<dbReference type="OrthoDB" id="737117at2759"/>
<keyword evidence="5" id="KW-1133">Transmembrane helix</keyword>
<evidence type="ECO:0000256" key="1">
    <source>
        <dbReference type="ARBA" id="ARBA00004167"/>
    </source>
</evidence>
<evidence type="ECO:0000256" key="6">
    <source>
        <dbReference type="ARBA" id="ARBA00023136"/>
    </source>
</evidence>
<reference evidence="10 11" key="1">
    <citation type="submission" date="2020-06" db="EMBL/GenBank/DDBJ databases">
        <title>Transcriptomic and genomic resources for Thalictrum thalictroides and T. hernandezii: Facilitating candidate gene discovery in an emerging model plant lineage.</title>
        <authorList>
            <person name="Arias T."/>
            <person name="Riano-Pachon D.M."/>
            <person name="Di Stilio V.S."/>
        </authorList>
    </citation>
    <scope>NUCLEOTIDE SEQUENCE [LARGE SCALE GENOMIC DNA]</scope>
    <source>
        <strain evidence="11">cv. WT478/WT964</strain>
        <tissue evidence="10">Leaves</tissue>
    </source>
</reference>
<evidence type="ECO:0000313" key="11">
    <source>
        <dbReference type="Proteomes" id="UP000554482"/>
    </source>
</evidence>
<dbReference type="Pfam" id="PF14416">
    <property type="entry name" value="PMR5N"/>
    <property type="match status" value="1"/>
</dbReference>
<comment type="similarity">
    <text evidence="2">Belongs to the PC-esterase family. TBL subfamily.</text>
</comment>
<feature type="domain" description="Trichome birefringence-like N-terminal" evidence="9">
    <location>
        <begin position="62"/>
        <end position="116"/>
    </location>
</feature>
<dbReference type="GO" id="GO:0016413">
    <property type="term" value="F:O-acetyltransferase activity"/>
    <property type="evidence" value="ECO:0007669"/>
    <property type="project" value="InterPro"/>
</dbReference>
<feature type="domain" description="Trichome birefringence-like C-terminal" evidence="8">
    <location>
        <begin position="117"/>
        <end position="392"/>
    </location>
</feature>
<dbReference type="AlphaFoldDB" id="A0A7J6WRT4"/>
<comment type="caution">
    <text evidence="10">The sequence shown here is derived from an EMBL/GenBank/DDBJ whole genome shotgun (WGS) entry which is preliminary data.</text>
</comment>
<keyword evidence="6" id="KW-0472">Membrane</keyword>
<dbReference type="InterPro" id="IPR025846">
    <property type="entry name" value="TBL_N"/>
</dbReference>
<dbReference type="PANTHER" id="PTHR32285">
    <property type="entry name" value="PROTEIN TRICHOME BIREFRINGENCE-LIKE 9-RELATED"/>
    <property type="match status" value="1"/>
</dbReference>
<dbReference type="InterPro" id="IPR026057">
    <property type="entry name" value="TBL_C"/>
</dbReference>
<feature type="region of interest" description="Disordered" evidence="7">
    <location>
        <begin position="1"/>
        <end position="38"/>
    </location>
</feature>
<dbReference type="PANTHER" id="PTHR32285:SF38">
    <property type="entry name" value="OS01G0614300 PROTEIN"/>
    <property type="match status" value="1"/>
</dbReference>
<gene>
    <name evidence="10" type="ORF">FRX31_010744</name>
</gene>
<keyword evidence="3" id="KW-0812">Transmembrane</keyword>
<dbReference type="Proteomes" id="UP000554482">
    <property type="component" value="Unassembled WGS sequence"/>
</dbReference>
<accession>A0A7J6WRT4</accession>
<evidence type="ECO:0000256" key="4">
    <source>
        <dbReference type="ARBA" id="ARBA00022968"/>
    </source>
</evidence>
<organism evidence="10 11">
    <name type="scientific">Thalictrum thalictroides</name>
    <name type="common">Rue-anemone</name>
    <name type="synonym">Anemone thalictroides</name>
    <dbReference type="NCBI Taxonomy" id="46969"/>
    <lineage>
        <taxon>Eukaryota</taxon>
        <taxon>Viridiplantae</taxon>
        <taxon>Streptophyta</taxon>
        <taxon>Embryophyta</taxon>
        <taxon>Tracheophyta</taxon>
        <taxon>Spermatophyta</taxon>
        <taxon>Magnoliopsida</taxon>
        <taxon>Ranunculales</taxon>
        <taxon>Ranunculaceae</taxon>
        <taxon>Thalictroideae</taxon>
        <taxon>Thalictrum</taxon>
    </lineage>
</organism>
<proteinExistence type="inferred from homology"/>
<evidence type="ECO:0000259" key="8">
    <source>
        <dbReference type="Pfam" id="PF13839"/>
    </source>
</evidence>
<dbReference type="Pfam" id="PF13839">
    <property type="entry name" value="PC-Esterase"/>
    <property type="match status" value="1"/>
</dbReference>
<name>A0A7J6WRT4_THATH</name>
<dbReference type="GO" id="GO:0005794">
    <property type="term" value="C:Golgi apparatus"/>
    <property type="evidence" value="ECO:0007669"/>
    <property type="project" value="TreeGrafter"/>
</dbReference>
<sequence>MPAKSNSPDTNSRITYNGEHSSNTSATKTTSKDNATDTYTINNSSMSYVVEEDQMQSSQIQKKCDIYDGRWIHNPKGRPLFEASQCPFLGSQVTCKRNGRPDFEYEKWRWEANDCEIPRFNGTDMLERLRGKRLIIVGDSLNRNQFESLSCLLYSAIPAKSADVDVGKDTYKVFKAKDYNCTVEFYWSPFLMELDDTNPEKGRRLKLDILTASAEKWRGADIMVFNTGHWWLHSGKFQAWDHFQHKGKLVKNIDVATAFQTAMREWAAWIDRNVDPAKSSVFFRSISPDHKGQQWCYNETQPTEDEFDIPNFMRHIVETVETTITEMKTPVSYLNITKLSQYRKDAHPSVYTTKGKGKLLTEEQKKQPLLFADCSHWCIPGVPDTWNSLLYASIVLDTSRDVL</sequence>
<dbReference type="EMBL" id="JABWDY010011609">
    <property type="protein sequence ID" value="KAF5199667.1"/>
    <property type="molecule type" value="Genomic_DNA"/>
</dbReference>
<evidence type="ECO:0000259" key="9">
    <source>
        <dbReference type="Pfam" id="PF14416"/>
    </source>
</evidence>